<feature type="non-terminal residue" evidence="1">
    <location>
        <position position="99"/>
    </location>
</feature>
<reference evidence="1 2" key="1">
    <citation type="submission" date="2016-10" db="EMBL/GenBank/DDBJ databases">
        <authorList>
            <person name="de Groot N.N."/>
        </authorList>
    </citation>
    <scope>NUCLEOTIDE SEQUENCE [LARGE SCALE GENOMIC DNA]</scope>
    <source>
        <strain evidence="1 2">DSM 23126</strain>
    </source>
</reference>
<gene>
    <name evidence="1" type="ORF">SAMN05421781_0034</name>
</gene>
<proteinExistence type="predicted"/>
<organism evidence="1 2">
    <name type="scientific">Marinococcus luteus</name>
    <dbReference type="NCBI Taxonomy" id="1122204"/>
    <lineage>
        <taxon>Bacteria</taxon>
        <taxon>Bacillati</taxon>
        <taxon>Bacillota</taxon>
        <taxon>Bacilli</taxon>
        <taxon>Bacillales</taxon>
        <taxon>Bacillaceae</taxon>
        <taxon>Marinococcus</taxon>
    </lineage>
</organism>
<dbReference type="EMBL" id="FNNC01000013">
    <property type="protein sequence ID" value="SDX02507.1"/>
    <property type="molecule type" value="Genomic_DNA"/>
</dbReference>
<protein>
    <submittedName>
        <fullName evidence="1">Uncharacterized protein</fullName>
    </submittedName>
</protein>
<accession>A0A1H2YBI8</accession>
<sequence>MSHYNLSKHYIGFFERMNNDSISIDELKKQGLSAWRNKDVLKNGMNSFKSSNVLWEAGTPAINHDGVGKAMESFRKAQPLREAGISAVNRDAVGKAMES</sequence>
<keyword evidence="2" id="KW-1185">Reference proteome</keyword>
<name>A0A1H2YBI8_9BACI</name>
<dbReference type="STRING" id="1122204.SAMN05421781_0034"/>
<evidence type="ECO:0000313" key="2">
    <source>
        <dbReference type="Proteomes" id="UP000199488"/>
    </source>
</evidence>
<evidence type="ECO:0000313" key="1">
    <source>
        <dbReference type="EMBL" id="SDX02507.1"/>
    </source>
</evidence>
<dbReference type="Proteomes" id="UP000199488">
    <property type="component" value="Unassembled WGS sequence"/>
</dbReference>
<dbReference type="RefSeq" id="WP_143030995.1">
    <property type="nucleotide sequence ID" value="NZ_FNNC01000013.1"/>
</dbReference>
<dbReference type="AlphaFoldDB" id="A0A1H2YBI8"/>